<comment type="caution">
    <text evidence="1">The sequence shown here is derived from an EMBL/GenBank/DDBJ whole genome shotgun (WGS) entry which is preliminary data.</text>
</comment>
<sequence length="505" mass="56842">MTGIQLGAGAIANSNWDTNYISAEEISHVDNVRLTEKIWDWLCDAFCGTHRAEAKEYIRQLDALSDENTPDMVGLKKDIFSKLINLTSNDYTKVDRTKGYIEYQIGYFKGKPKNHEIIKAWTRPYFNEHQNTAQVLQSKYLKDRLIQSFQQNINQNTQAKAGTNSSVDEPTMVARDALKSVPVYMAHRYAVSKFSPPLHAYIMAGEPGSKNARIYGEKNDMTRSQVNIDDAFIVALSQAKYVSRNSDGGKVKLPFEPALINAVERLKEQGKNFAFLDSFVDAVKSELKLGGAKMTLTESHRIGLGYIAAQQNGQQGFYNMDPRKGFTHNEDMSYFEQQKGPVKQQPIKLTTLQDISREQRVYQDYLNEKLGLNGLEQTKASIRTIKGDGILPESERKALKARSMVAYTPLPSDSPFESNCNRTAATYIQAAMNREQGLPIDTYQKVESGTKWALGIDTRSHIHNPIQKQSIEDIALKNGQDTAYERIRSLAGVLSNVKAFFMSKS</sequence>
<protein>
    <submittedName>
        <fullName evidence="1">Uncharacterized protein</fullName>
    </submittedName>
</protein>
<keyword evidence="2" id="KW-1185">Reference proteome</keyword>
<reference evidence="1 2" key="1">
    <citation type="submission" date="2022-01" db="EMBL/GenBank/DDBJ databases">
        <title>Whole genome-based taxonomy of the Shewanellaceae.</title>
        <authorList>
            <person name="Martin-Rodriguez A.J."/>
        </authorList>
    </citation>
    <scope>NUCLEOTIDE SEQUENCE [LARGE SCALE GENOMIC DNA]</scope>
    <source>
        <strain evidence="1 2">DSM 17177</strain>
    </source>
</reference>
<evidence type="ECO:0000313" key="2">
    <source>
        <dbReference type="Proteomes" id="UP001203423"/>
    </source>
</evidence>
<dbReference type="Proteomes" id="UP001203423">
    <property type="component" value="Unassembled WGS sequence"/>
</dbReference>
<dbReference type="RefSeq" id="WP_248939896.1">
    <property type="nucleotide sequence ID" value="NZ_JAKIKS010000027.1"/>
</dbReference>
<evidence type="ECO:0000313" key="1">
    <source>
        <dbReference type="EMBL" id="MCL1124619.1"/>
    </source>
</evidence>
<proteinExistence type="predicted"/>
<dbReference type="EMBL" id="JAKIKS010000027">
    <property type="protein sequence ID" value="MCL1124619.1"/>
    <property type="molecule type" value="Genomic_DNA"/>
</dbReference>
<organism evidence="1 2">
    <name type="scientific">Shewanella surugensis</name>
    <dbReference type="NCBI Taxonomy" id="212020"/>
    <lineage>
        <taxon>Bacteria</taxon>
        <taxon>Pseudomonadati</taxon>
        <taxon>Pseudomonadota</taxon>
        <taxon>Gammaproteobacteria</taxon>
        <taxon>Alteromonadales</taxon>
        <taxon>Shewanellaceae</taxon>
        <taxon>Shewanella</taxon>
    </lineage>
</organism>
<accession>A0ABT0LAB8</accession>
<dbReference type="Gene3D" id="3.30.2440.10">
    <property type="entry name" value="Secreted effector protein SifA"/>
    <property type="match status" value="1"/>
</dbReference>
<name>A0ABT0LAB8_9GAMM</name>
<gene>
    <name evidence="1" type="ORF">L2764_09050</name>
</gene>